<feature type="transmembrane region" description="Helical" evidence="7">
    <location>
        <begin position="7"/>
        <end position="26"/>
    </location>
</feature>
<evidence type="ECO:0000256" key="5">
    <source>
        <dbReference type="ARBA" id="ARBA00023136"/>
    </source>
</evidence>
<feature type="transmembrane region" description="Helical" evidence="7">
    <location>
        <begin position="69"/>
        <end position="88"/>
    </location>
</feature>
<evidence type="ECO:0000256" key="1">
    <source>
        <dbReference type="ARBA" id="ARBA00004141"/>
    </source>
</evidence>
<accession>A0A4Q7L6C6</accession>
<dbReference type="GO" id="GO:0016020">
    <property type="term" value="C:membrane"/>
    <property type="evidence" value="ECO:0007669"/>
    <property type="project" value="UniProtKB-SubCell"/>
</dbReference>
<keyword evidence="5 7" id="KW-0472">Membrane</keyword>
<feature type="compositionally biased region" description="Polar residues" evidence="6">
    <location>
        <begin position="303"/>
        <end position="313"/>
    </location>
</feature>
<dbReference type="OrthoDB" id="5150004at2"/>
<sequence length="313" mass="31347">MDTTRTAIVAGAAATAIVGASVPVTGMLDDYPVLTGQAVRYGIGGVALLAWAMVRRLPLPRPSARDLPWLLGVVVTGMLGFNACLLAAQSHADPGFVAAVLGLTPLSIALLAPLATRQKPAMAVVLGAGVVVVGIVVLSGGGAWRGPGLLLAALAMAGEASFTLLAVRPVRRLGGFAVATYGCLLATVLGFATGLAVEGPELRMPTAVEAGAIVLLGLLVTAVAFVCWYRGVDVLGADRAGVLIGLMPVSGLIVSVALGAQALTVAAVIGTVLVAIGCAVGLRSGSRQEQPAAGEPLRDNENQARNGPVTSNV</sequence>
<dbReference type="SUPFAM" id="SSF103481">
    <property type="entry name" value="Multidrug resistance efflux transporter EmrE"/>
    <property type="match status" value="2"/>
</dbReference>
<feature type="transmembrane region" description="Helical" evidence="7">
    <location>
        <begin position="264"/>
        <end position="282"/>
    </location>
</feature>
<feature type="transmembrane region" description="Helical" evidence="7">
    <location>
        <begin position="207"/>
        <end position="228"/>
    </location>
</feature>
<reference evidence="9 10" key="1">
    <citation type="submission" date="2019-02" db="EMBL/GenBank/DDBJ databases">
        <title>Genomic Encyclopedia of Type Strains, Phase IV (KMG-IV): sequencing the most valuable type-strain genomes for metagenomic binning, comparative biology and taxonomic classification.</title>
        <authorList>
            <person name="Goeker M."/>
        </authorList>
    </citation>
    <scope>NUCLEOTIDE SEQUENCE [LARGE SCALE GENOMIC DNA]</scope>
    <source>
        <strain evidence="9 10">DSM 101727</strain>
    </source>
</reference>
<evidence type="ECO:0000256" key="4">
    <source>
        <dbReference type="ARBA" id="ARBA00022989"/>
    </source>
</evidence>
<gene>
    <name evidence="9" type="ORF">EV193_101286</name>
</gene>
<protein>
    <submittedName>
        <fullName evidence="9">Drug/metabolite transporter (DMT)-like permease</fullName>
    </submittedName>
</protein>
<keyword evidence="10" id="KW-1185">Reference proteome</keyword>
<feature type="transmembrane region" description="Helical" evidence="7">
    <location>
        <begin position="174"/>
        <end position="195"/>
    </location>
</feature>
<dbReference type="InterPro" id="IPR037185">
    <property type="entry name" value="EmrE-like"/>
</dbReference>
<feature type="transmembrane region" description="Helical" evidence="7">
    <location>
        <begin position="38"/>
        <end position="57"/>
    </location>
</feature>
<organism evidence="9 10">
    <name type="scientific">Herbihabitans rhizosphaerae</name>
    <dbReference type="NCBI Taxonomy" id="1872711"/>
    <lineage>
        <taxon>Bacteria</taxon>
        <taxon>Bacillati</taxon>
        <taxon>Actinomycetota</taxon>
        <taxon>Actinomycetes</taxon>
        <taxon>Pseudonocardiales</taxon>
        <taxon>Pseudonocardiaceae</taxon>
        <taxon>Herbihabitans</taxon>
    </lineage>
</organism>
<evidence type="ECO:0000256" key="7">
    <source>
        <dbReference type="SAM" id="Phobius"/>
    </source>
</evidence>
<dbReference type="AlphaFoldDB" id="A0A4Q7L6C6"/>
<evidence type="ECO:0000313" key="10">
    <source>
        <dbReference type="Proteomes" id="UP000294257"/>
    </source>
</evidence>
<feature type="transmembrane region" description="Helical" evidence="7">
    <location>
        <begin position="240"/>
        <end position="258"/>
    </location>
</feature>
<dbReference type="EMBL" id="SGWQ01000001">
    <property type="protein sequence ID" value="RZS44410.1"/>
    <property type="molecule type" value="Genomic_DNA"/>
</dbReference>
<feature type="transmembrane region" description="Helical" evidence="7">
    <location>
        <begin position="94"/>
        <end position="114"/>
    </location>
</feature>
<proteinExistence type="inferred from homology"/>
<feature type="transmembrane region" description="Helical" evidence="7">
    <location>
        <begin position="149"/>
        <end position="167"/>
    </location>
</feature>
<dbReference type="PANTHER" id="PTHR32322">
    <property type="entry name" value="INNER MEMBRANE TRANSPORTER"/>
    <property type="match status" value="1"/>
</dbReference>
<feature type="region of interest" description="Disordered" evidence="6">
    <location>
        <begin position="289"/>
        <end position="313"/>
    </location>
</feature>
<dbReference type="Proteomes" id="UP000294257">
    <property type="component" value="Unassembled WGS sequence"/>
</dbReference>
<evidence type="ECO:0000256" key="6">
    <source>
        <dbReference type="SAM" id="MobiDB-lite"/>
    </source>
</evidence>
<feature type="domain" description="EamA" evidence="8">
    <location>
        <begin position="147"/>
        <end position="280"/>
    </location>
</feature>
<evidence type="ECO:0000256" key="2">
    <source>
        <dbReference type="ARBA" id="ARBA00007362"/>
    </source>
</evidence>
<dbReference type="PANTHER" id="PTHR32322:SF2">
    <property type="entry name" value="EAMA DOMAIN-CONTAINING PROTEIN"/>
    <property type="match status" value="1"/>
</dbReference>
<dbReference type="RefSeq" id="WP_130342098.1">
    <property type="nucleotide sequence ID" value="NZ_SGWQ01000001.1"/>
</dbReference>
<dbReference type="InterPro" id="IPR000620">
    <property type="entry name" value="EamA_dom"/>
</dbReference>
<comment type="subcellular location">
    <subcellularLocation>
        <location evidence="1">Membrane</location>
        <topology evidence="1">Multi-pass membrane protein</topology>
    </subcellularLocation>
</comment>
<name>A0A4Q7L6C6_9PSEU</name>
<evidence type="ECO:0000313" key="9">
    <source>
        <dbReference type="EMBL" id="RZS44410.1"/>
    </source>
</evidence>
<dbReference type="InterPro" id="IPR050638">
    <property type="entry name" value="AA-Vitamin_Transporters"/>
</dbReference>
<keyword evidence="3 7" id="KW-0812">Transmembrane</keyword>
<comment type="caution">
    <text evidence="9">The sequence shown here is derived from an EMBL/GenBank/DDBJ whole genome shotgun (WGS) entry which is preliminary data.</text>
</comment>
<comment type="similarity">
    <text evidence="2">Belongs to the EamA transporter family.</text>
</comment>
<dbReference type="Pfam" id="PF00892">
    <property type="entry name" value="EamA"/>
    <property type="match status" value="2"/>
</dbReference>
<keyword evidence="4 7" id="KW-1133">Transmembrane helix</keyword>
<evidence type="ECO:0000256" key="3">
    <source>
        <dbReference type="ARBA" id="ARBA00022692"/>
    </source>
</evidence>
<feature type="domain" description="EamA" evidence="8">
    <location>
        <begin position="7"/>
        <end position="139"/>
    </location>
</feature>
<evidence type="ECO:0000259" key="8">
    <source>
        <dbReference type="Pfam" id="PF00892"/>
    </source>
</evidence>
<feature type="transmembrane region" description="Helical" evidence="7">
    <location>
        <begin position="121"/>
        <end position="143"/>
    </location>
</feature>